<sequence>MITKDKEVKIELTDLNIYKNKKAVLKNGKGVFLPRQTNLILGKPTTPIKLFTKLLTGNNNITYDGNVLFNKYTFHSNSLIDNSIYFSKNNQDYLDLQLIILIRIFDELTLNKEENDYLQLFEKYDLKALKNVNYSALTDYDKIKFELAKCELLMIPIIFIEMYDFDELEKLMVYFDKLKLTNTNVVIISNNTGLINAVDNLIIICEGYVIYNNPPTFLKEYFPNLNDYSYLLRYTEESSKQLNSNLISRLIEPDVRVLKFKKFREVDKTFFNIIKNNSPFKTNIILGLLFLLTIFILNLSTSNPCSIDLFILLIIFLPFESDIKICKTVFKYNFIQQVFNRKKFLHGYLNFFVFKAIACELLFFTSIGLSFLLNNLKIKKLKFNLISILIVLTYLLKDMLNLKVLKVLNLDYKSYLILDIIFRIMLTVIYFFKNYLKLFLKGIIDNIFYLIICYVFIIVITYLLIN</sequence>
<organism evidence="2 3">
    <name type="scientific">Hepatospora eriocheir</name>
    <dbReference type="NCBI Taxonomy" id="1081669"/>
    <lineage>
        <taxon>Eukaryota</taxon>
        <taxon>Fungi</taxon>
        <taxon>Fungi incertae sedis</taxon>
        <taxon>Microsporidia</taxon>
        <taxon>Hepatosporidae</taxon>
        <taxon>Hepatospora</taxon>
    </lineage>
</organism>
<dbReference type="EMBL" id="LTAI01000028">
    <property type="protein sequence ID" value="ORE00372.1"/>
    <property type="molecule type" value="Genomic_DNA"/>
</dbReference>
<feature type="transmembrane region" description="Helical" evidence="1">
    <location>
        <begin position="412"/>
        <end position="432"/>
    </location>
</feature>
<feature type="transmembrane region" description="Helical" evidence="1">
    <location>
        <begin position="383"/>
        <end position="400"/>
    </location>
</feature>
<evidence type="ECO:0008006" key="4">
    <source>
        <dbReference type="Google" id="ProtNLM"/>
    </source>
</evidence>
<feature type="transmembrane region" description="Helical" evidence="1">
    <location>
        <begin position="284"/>
        <end position="301"/>
    </location>
</feature>
<evidence type="ECO:0000313" key="2">
    <source>
        <dbReference type="EMBL" id="ORE00372.1"/>
    </source>
</evidence>
<dbReference type="AlphaFoldDB" id="A0A1X0QKR7"/>
<keyword evidence="1" id="KW-0472">Membrane</keyword>
<dbReference type="VEuPathDB" id="MicrosporidiaDB:A0H76_1267"/>
<name>A0A1X0QKR7_9MICR</name>
<proteinExistence type="predicted"/>
<protein>
    <recommendedName>
        <fullName evidence="4">ABC transporter domain-containing protein</fullName>
    </recommendedName>
</protein>
<dbReference type="Proteomes" id="UP000192501">
    <property type="component" value="Unassembled WGS sequence"/>
</dbReference>
<keyword evidence="1" id="KW-0812">Transmembrane</keyword>
<accession>A0A1X0QKR7</accession>
<feature type="transmembrane region" description="Helical" evidence="1">
    <location>
        <begin position="347"/>
        <end position="371"/>
    </location>
</feature>
<keyword evidence="1" id="KW-1133">Transmembrane helix</keyword>
<comment type="caution">
    <text evidence="2">The sequence shown here is derived from an EMBL/GenBank/DDBJ whole genome shotgun (WGS) entry which is preliminary data.</text>
</comment>
<feature type="transmembrane region" description="Helical" evidence="1">
    <location>
        <begin position="447"/>
        <end position="465"/>
    </location>
</feature>
<feature type="transmembrane region" description="Helical" evidence="1">
    <location>
        <begin position="307"/>
        <end position="326"/>
    </location>
</feature>
<evidence type="ECO:0000313" key="3">
    <source>
        <dbReference type="Proteomes" id="UP000192501"/>
    </source>
</evidence>
<gene>
    <name evidence="2" type="ORF">A0H76_1267</name>
</gene>
<evidence type="ECO:0000256" key="1">
    <source>
        <dbReference type="SAM" id="Phobius"/>
    </source>
</evidence>
<reference evidence="2 3" key="1">
    <citation type="journal article" date="2017" name="Environ. Microbiol.">
        <title>Decay of the glycolytic pathway and adaptation to intranuclear parasitism within Enterocytozoonidae microsporidia.</title>
        <authorList>
            <person name="Wiredu Boakye D."/>
            <person name="Jaroenlak P."/>
            <person name="Prachumwat A."/>
            <person name="Williams T.A."/>
            <person name="Bateman K.S."/>
            <person name="Itsathitphaisarn O."/>
            <person name="Sritunyalucksana K."/>
            <person name="Paszkiewicz K.H."/>
            <person name="Moore K.A."/>
            <person name="Stentiford G.D."/>
            <person name="Williams B.A."/>
        </authorList>
    </citation>
    <scope>NUCLEOTIDE SEQUENCE [LARGE SCALE GENOMIC DNA]</scope>
    <source>
        <strain evidence="3">canceri</strain>
    </source>
</reference>
<dbReference type="VEuPathDB" id="MicrosporidiaDB:HERIO_1523"/>